<feature type="compositionally biased region" description="Low complexity" evidence="1">
    <location>
        <begin position="89"/>
        <end position="108"/>
    </location>
</feature>
<comment type="caution">
    <text evidence="2">The sequence shown here is derived from an EMBL/GenBank/DDBJ whole genome shotgun (WGS) entry which is preliminary data.</text>
</comment>
<proteinExistence type="predicted"/>
<evidence type="ECO:0000313" key="2">
    <source>
        <dbReference type="EMBL" id="KAK4540753.1"/>
    </source>
</evidence>
<feature type="compositionally biased region" description="Polar residues" evidence="1">
    <location>
        <begin position="116"/>
        <end position="125"/>
    </location>
</feature>
<dbReference type="AlphaFoldDB" id="A0AAV9J7U2"/>
<organism evidence="2 3">
    <name type="scientific">Oleoguttula mirabilis</name>
    <dbReference type="NCBI Taxonomy" id="1507867"/>
    <lineage>
        <taxon>Eukaryota</taxon>
        <taxon>Fungi</taxon>
        <taxon>Dikarya</taxon>
        <taxon>Ascomycota</taxon>
        <taxon>Pezizomycotina</taxon>
        <taxon>Dothideomycetes</taxon>
        <taxon>Dothideomycetidae</taxon>
        <taxon>Mycosphaerellales</taxon>
        <taxon>Teratosphaeriaceae</taxon>
        <taxon>Oleoguttula</taxon>
    </lineage>
</organism>
<protein>
    <submittedName>
        <fullName evidence="2">Uncharacterized protein</fullName>
    </submittedName>
</protein>
<name>A0AAV9J7U2_9PEZI</name>
<reference evidence="2 3" key="1">
    <citation type="submission" date="2021-11" db="EMBL/GenBank/DDBJ databases">
        <title>Black yeast isolated from Biological Soil Crust.</title>
        <authorList>
            <person name="Kurbessoian T."/>
        </authorList>
    </citation>
    <scope>NUCLEOTIDE SEQUENCE [LARGE SCALE GENOMIC DNA]</scope>
    <source>
        <strain evidence="2 3">CCFEE 5522</strain>
    </source>
</reference>
<feature type="region of interest" description="Disordered" evidence="1">
    <location>
        <begin position="493"/>
        <end position="523"/>
    </location>
</feature>
<dbReference type="EMBL" id="JAVFHQ010000062">
    <property type="protein sequence ID" value="KAK4540753.1"/>
    <property type="molecule type" value="Genomic_DNA"/>
</dbReference>
<feature type="compositionally biased region" description="Polar residues" evidence="1">
    <location>
        <begin position="173"/>
        <end position="185"/>
    </location>
</feature>
<accession>A0AAV9J7U2</accession>
<sequence length="860" mass="90693">MFNFLRNVFDPARGQVNHDDFTPHVPGAFPNEESSLPKLDSTVPIAGTQQPEALPLNSEHAQAALNQDDTPAPVADTDDDVSQRQLEEATSPSSLLVASSADSSPAPAIIEPEASRLNTTSTPATILSKRDAVDPSSMRKWQVKASGMNPTTGVVCSGMSALPPTRKRRTRRNGNTQLQPTTSTLPILPGPQVPESADEAGEPEKAATANELEEGAKVMEPKKAATAIEPENVAKAVTKKKIAKAIKPEATVRDTSLDRLTAPLPNARNETAHSRDSVATVDKPSFPMARLNMSRVIMQGPKHVPSWKGISKLRAVAAKTMGGNALMLVPGSRVSRGFEPMFALDRDGEYWFEQLSKVLGGSSLEPARMVAGRRHAARRRGMSSPPRSLKRRIDSLRQVRPLRAKIIAYKAARSKTPVAWASPIDWPACFDIAEEVADSDTMTTHHVNGNDREPCAPGAEDESMTELIQEFSELSLAARVKPEVQPEANKLTGGEADMGIVDGGNGGRDAAATEIDGSTSMPATTLPLAIVTGETTRPASPESASNGDGSLSPTSLNDSGYGSESDSTVGTIIVDEQSPSSIKPSSDAKLSVATEAMGIAGKTDALDTPVSAKGGADGGMAATRDTAVETNTAPALQVVVLNEQSPAPVPDLPHRSDAMEVDAEPAVPSPASVHSVQPPSFNFGAATPTTSGQFSFGGMQQSQQPTAILPVPESGLNIEKLDTMELDDTQKQTFGSQTTPLVFGHSVAETGLNFFKIGGDDAPQFKESSMHNDHTGADLEMSDAALPNESTAETKACRATADGQEEAMGVDENEMLDVDESRVGRITESRSAEPDLGDTEITDASNTAGHRGVGHNLTPS</sequence>
<feature type="region of interest" description="Disordered" evidence="1">
    <location>
        <begin position="535"/>
        <end position="567"/>
    </location>
</feature>
<feature type="region of interest" description="Disordered" evidence="1">
    <location>
        <begin position="13"/>
        <end position="43"/>
    </location>
</feature>
<evidence type="ECO:0000313" key="3">
    <source>
        <dbReference type="Proteomes" id="UP001324427"/>
    </source>
</evidence>
<evidence type="ECO:0000256" key="1">
    <source>
        <dbReference type="SAM" id="MobiDB-lite"/>
    </source>
</evidence>
<feature type="compositionally biased region" description="Basic and acidic residues" evidence="1">
    <location>
        <begin position="819"/>
        <end position="833"/>
    </location>
</feature>
<keyword evidence="3" id="KW-1185">Reference proteome</keyword>
<dbReference type="Proteomes" id="UP001324427">
    <property type="component" value="Unassembled WGS sequence"/>
</dbReference>
<feature type="compositionally biased region" description="Acidic residues" evidence="1">
    <location>
        <begin position="803"/>
        <end position="818"/>
    </location>
</feature>
<feature type="region of interest" description="Disordered" evidence="1">
    <location>
        <begin position="68"/>
        <end position="125"/>
    </location>
</feature>
<gene>
    <name evidence="2" type="ORF">LTR36_008968</name>
</gene>
<feature type="region of interest" description="Disordered" evidence="1">
    <location>
        <begin position="788"/>
        <end position="860"/>
    </location>
</feature>
<feature type="region of interest" description="Disordered" evidence="1">
    <location>
        <begin position="152"/>
        <end position="207"/>
    </location>
</feature>